<dbReference type="CDD" id="cd02440">
    <property type="entry name" value="AdoMet_MTases"/>
    <property type="match status" value="1"/>
</dbReference>
<sequence>MTRLAAGMMGATMTDDAPAPDLPVQSDDPELAWHLKLVRRYLGAGPYLDFRCAGGRRLRRLAQHGPATGFTPDDAVAHRAREEAPGCPVVTDATDLADDAFHGIVAVDDMGTLDDRAVLDAIAVWRRVLRPDGRVLLQVPDAGGRGATLREQRRTPGDRDHAAWTALLDKGGLRVDHDGTDGLSRPPYGRVPAGLELRAVPSAMQYASGRLYLVAGAGESSVFVATFVG</sequence>
<feature type="domain" description="Methyltransferase type 11" evidence="1">
    <location>
        <begin position="48"/>
        <end position="136"/>
    </location>
</feature>
<proteinExistence type="predicted"/>
<evidence type="ECO:0000313" key="3">
    <source>
        <dbReference type="Proteomes" id="UP000321685"/>
    </source>
</evidence>
<gene>
    <name evidence="2" type="ORF">PSU4_30470</name>
</gene>
<dbReference type="EMBL" id="BJVJ01000028">
    <property type="protein sequence ID" value="GEL24093.1"/>
    <property type="molecule type" value="Genomic_DNA"/>
</dbReference>
<organism evidence="2 3">
    <name type="scientific">Pseudonocardia sulfidoxydans NBRC 16205</name>
    <dbReference type="NCBI Taxonomy" id="1223511"/>
    <lineage>
        <taxon>Bacteria</taxon>
        <taxon>Bacillati</taxon>
        <taxon>Actinomycetota</taxon>
        <taxon>Actinomycetes</taxon>
        <taxon>Pseudonocardiales</taxon>
        <taxon>Pseudonocardiaceae</taxon>
        <taxon>Pseudonocardia</taxon>
    </lineage>
</organism>
<dbReference type="AlphaFoldDB" id="A0A511DIF5"/>
<dbReference type="OrthoDB" id="3572108at2"/>
<dbReference type="GO" id="GO:0008757">
    <property type="term" value="F:S-adenosylmethionine-dependent methyltransferase activity"/>
    <property type="evidence" value="ECO:0007669"/>
    <property type="project" value="InterPro"/>
</dbReference>
<keyword evidence="3" id="KW-1185">Reference proteome</keyword>
<accession>A0A511DIF5</accession>
<dbReference type="Proteomes" id="UP000321685">
    <property type="component" value="Unassembled WGS sequence"/>
</dbReference>
<name>A0A511DIF5_9PSEU</name>
<reference evidence="2 3" key="1">
    <citation type="submission" date="2019-07" db="EMBL/GenBank/DDBJ databases">
        <title>Whole genome shotgun sequence of Pseudonocardia sulfidoxydans NBRC 16205.</title>
        <authorList>
            <person name="Hosoyama A."/>
            <person name="Uohara A."/>
            <person name="Ohji S."/>
            <person name="Ichikawa N."/>
        </authorList>
    </citation>
    <scope>NUCLEOTIDE SEQUENCE [LARGE SCALE GENOMIC DNA]</scope>
    <source>
        <strain evidence="2 3">NBRC 16205</strain>
    </source>
</reference>
<protein>
    <recommendedName>
        <fullName evidence="1">Methyltransferase type 11 domain-containing protein</fullName>
    </recommendedName>
</protein>
<dbReference type="Pfam" id="PF08241">
    <property type="entry name" value="Methyltransf_11"/>
    <property type="match status" value="1"/>
</dbReference>
<dbReference type="InterPro" id="IPR013216">
    <property type="entry name" value="Methyltransf_11"/>
</dbReference>
<evidence type="ECO:0000313" key="2">
    <source>
        <dbReference type="EMBL" id="GEL24093.1"/>
    </source>
</evidence>
<dbReference type="RefSeq" id="WP_147108399.1">
    <property type="nucleotide sequence ID" value="NZ_BJVJ01000028.1"/>
</dbReference>
<comment type="caution">
    <text evidence="2">The sequence shown here is derived from an EMBL/GenBank/DDBJ whole genome shotgun (WGS) entry which is preliminary data.</text>
</comment>
<evidence type="ECO:0000259" key="1">
    <source>
        <dbReference type="Pfam" id="PF08241"/>
    </source>
</evidence>
<dbReference type="SUPFAM" id="SSF53335">
    <property type="entry name" value="S-adenosyl-L-methionine-dependent methyltransferases"/>
    <property type="match status" value="1"/>
</dbReference>
<dbReference type="Gene3D" id="3.40.50.150">
    <property type="entry name" value="Vaccinia Virus protein VP39"/>
    <property type="match status" value="1"/>
</dbReference>
<dbReference type="InterPro" id="IPR029063">
    <property type="entry name" value="SAM-dependent_MTases_sf"/>
</dbReference>